<dbReference type="Pfam" id="PF02565">
    <property type="entry name" value="RecO_C"/>
    <property type="match status" value="1"/>
</dbReference>
<name>A0A645GDF8_9ZZZZ</name>
<dbReference type="InterPro" id="IPR037278">
    <property type="entry name" value="ARFGAP/RecO"/>
</dbReference>
<reference evidence="1" key="1">
    <citation type="submission" date="2019-08" db="EMBL/GenBank/DDBJ databases">
        <authorList>
            <person name="Kucharzyk K."/>
            <person name="Murdoch R.W."/>
            <person name="Higgins S."/>
            <person name="Loffler F."/>
        </authorList>
    </citation>
    <scope>NUCLEOTIDE SEQUENCE</scope>
</reference>
<dbReference type="AlphaFoldDB" id="A0A645GDF8"/>
<dbReference type="GO" id="GO:0006281">
    <property type="term" value="P:DNA repair"/>
    <property type="evidence" value="ECO:0007669"/>
    <property type="project" value="InterPro"/>
</dbReference>
<gene>
    <name evidence="1" type="ORF">SDC9_171580</name>
</gene>
<comment type="caution">
    <text evidence="1">The sequence shown here is derived from an EMBL/GenBank/DDBJ whole genome shotgun (WGS) entry which is preliminary data.</text>
</comment>
<dbReference type="InterPro" id="IPR003717">
    <property type="entry name" value="RecO"/>
</dbReference>
<evidence type="ECO:0000313" key="1">
    <source>
        <dbReference type="EMBL" id="MPN24186.1"/>
    </source>
</evidence>
<accession>A0A645GDF8</accession>
<proteinExistence type="predicted"/>
<protein>
    <submittedName>
        <fullName evidence="1">Uncharacterized protein</fullName>
    </submittedName>
</protein>
<organism evidence="1">
    <name type="scientific">bioreactor metagenome</name>
    <dbReference type="NCBI Taxonomy" id="1076179"/>
    <lineage>
        <taxon>unclassified sequences</taxon>
        <taxon>metagenomes</taxon>
        <taxon>ecological metagenomes</taxon>
    </lineage>
</organism>
<sequence length="87" mass="9937">MQFYGAVCGECEKVHGTHVSKGTYNVLKFLNSVDTDKISRLSVNEATKKDIYKIITNFIFLNYPRKPKSLAMLDYFNIIPEVSADKE</sequence>
<dbReference type="GO" id="GO:0006310">
    <property type="term" value="P:DNA recombination"/>
    <property type="evidence" value="ECO:0007669"/>
    <property type="project" value="InterPro"/>
</dbReference>
<dbReference type="SUPFAM" id="SSF57863">
    <property type="entry name" value="ArfGap/RecO-like zinc finger"/>
    <property type="match status" value="1"/>
</dbReference>
<dbReference type="EMBL" id="VSSQ01072956">
    <property type="protein sequence ID" value="MPN24186.1"/>
    <property type="molecule type" value="Genomic_DNA"/>
</dbReference>